<dbReference type="AlphaFoldDB" id="A0A2T8JC19"/>
<feature type="region of interest" description="Disordered" evidence="1">
    <location>
        <begin position="28"/>
        <end position="85"/>
    </location>
</feature>
<evidence type="ECO:0000256" key="1">
    <source>
        <dbReference type="SAM" id="MobiDB-lite"/>
    </source>
</evidence>
<protein>
    <submittedName>
        <fullName evidence="2">Uncharacterized protein</fullName>
    </submittedName>
</protein>
<sequence length="119" mass="12399">MATRAVLYHACMPPICHHRRLLPLAAAGDHHTDTRGPWGKNGGDEEGRRGWRRPGSRAAARLGSLLPRGHPSPRSNAPRRIAGPWAGDGAAAAGVGVGDRGGGVRRRVLVGGVAGQRGI</sequence>
<accession>A0A2T8JC19</accession>
<proteinExistence type="predicted"/>
<evidence type="ECO:0000313" key="2">
    <source>
        <dbReference type="EMBL" id="PVH47455.1"/>
    </source>
</evidence>
<gene>
    <name evidence="2" type="ORF">PAHAL_4G066800</name>
</gene>
<dbReference type="EMBL" id="CM008049">
    <property type="protein sequence ID" value="PVH47455.1"/>
    <property type="molecule type" value="Genomic_DNA"/>
</dbReference>
<dbReference type="Proteomes" id="UP000243499">
    <property type="component" value="Chromosome 4"/>
</dbReference>
<dbReference type="Gramene" id="PVH47455">
    <property type="protein sequence ID" value="PVH47455"/>
    <property type="gene ID" value="PAHAL_4G066800"/>
</dbReference>
<reference evidence="2" key="1">
    <citation type="submission" date="2018-04" db="EMBL/GenBank/DDBJ databases">
        <title>WGS assembly of Panicum hallii.</title>
        <authorList>
            <person name="Lovell J."/>
            <person name="Jenkins J."/>
            <person name="Lowry D."/>
            <person name="Mamidi S."/>
            <person name="Sreedasyam A."/>
            <person name="Weng X."/>
            <person name="Barry K."/>
            <person name="Bonette J."/>
            <person name="Campitelli B."/>
            <person name="Daum C."/>
            <person name="Gordon S."/>
            <person name="Gould B."/>
            <person name="Lipzen A."/>
            <person name="Macqueen A."/>
            <person name="Palacio-Mejia J."/>
            <person name="Plott C."/>
            <person name="Shakirov E."/>
            <person name="Shu S."/>
            <person name="Yoshinaga Y."/>
            <person name="Zane M."/>
            <person name="Rokhsar D."/>
            <person name="Grimwood J."/>
            <person name="Schmutz J."/>
            <person name="Juenger T."/>
        </authorList>
    </citation>
    <scope>NUCLEOTIDE SEQUENCE [LARGE SCALE GENOMIC DNA]</scope>
    <source>
        <strain evidence="2">FIL2</strain>
    </source>
</reference>
<name>A0A2T8JC19_9POAL</name>
<organism evidence="2">
    <name type="scientific">Panicum hallii</name>
    <dbReference type="NCBI Taxonomy" id="206008"/>
    <lineage>
        <taxon>Eukaryota</taxon>
        <taxon>Viridiplantae</taxon>
        <taxon>Streptophyta</taxon>
        <taxon>Embryophyta</taxon>
        <taxon>Tracheophyta</taxon>
        <taxon>Spermatophyta</taxon>
        <taxon>Magnoliopsida</taxon>
        <taxon>Liliopsida</taxon>
        <taxon>Poales</taxon>
        <taxon>Poaceae</taxon>
        <taxon>PACMAD clade</taxon>
        <taxon>Panicoideae</taxon>
        <taxon>Panicodae</taxon>
        <taxon>Paniceae</taxon>
        <taxon>Panicinae</taxon>
        <taxon>Panicum</taxon>
        <taxon>Panicum sect. Panicum</taxon>
    </lineage>
</organism>